<evidence type="ECO:0000256" key="9">
    <source>
        <dbReference type="SAM" id="MobiDB-lite"/>
    </source>
</evidence>
<dbReference type="Proteomes" id="UP000827092">
    <property type="component" value="Unassembled WGS sequence"/>
</dbReference>
<dbReference type="AlphaFoldDB" id="A0AAV6VND7"/>
<comment type="caution">
    <text evidence="11">The sequence shown here is derived from an EMBL/GenBank/DDBJ whole genome shotgun (WGS) entry which is preliminary data.</text>
</comment>
<comment type="subcellular location">
    <subcellularLocation>
        <location evidence="1">Membrane</location>
        <topology evidence="1">Multi-pass membrane protein</topology>
    </subcellularLocation>
</comment>
<proteinExistence type="inferred from homology"/>
<dbReference type="EC" id="3.3.2.2" evidence="6"/>
<gene>
    <name evidence="11" type="ORF">JTE90_029375</name>
</gene>
<dbReference type="GO" id="GO:0047408">
    <property type="term" value="F:alkenylglycerophosphocholine hydrolase activity"/>
    <property type="evidence" value="ECO:0007669"/>
    <property type="project" value="UniProtKB-EC"/>
</dbReference>
<evidence type="ECO:0000256" key="8">
    <source>
        <dbReference type="ARBA" id="ARBA00049560"/>
    </source>
</evidence>
<feature type="transmembrane region" description="Helical" evidence="10">
    <location>
        <begin position="151"/>
        <end position="170"/>
    </location>
</feature>
<keyword evidence="12" id="KW-1185">Reference proteome</keyword>
<dbReference type="GO" id="GO:0016020">
    <property type="term" value="C:membrane"/>
    <property type="evidence" value="ECO:0007669"/>
    <property type="project" value="UniProtKB-SubCell"/>
</dbReference>
<comment type="similarity">
    <text evidence="2">Belongs to the TMEM86 family.</text>
</comment>
<feature type="transmembrane region" description="Helical" evidence="10">
    <location>
        <begin position="215"/>
        <end position="233"/>
    </location>
</feature>
<dbReference type="EMBL" id="JAFNEN010000046">
    <property type="protein sequence ID" value="KAG8197980.1"/>
    <property type="molecule type" value="Genomic_DNA"/>
</dbReference>
<comment type="catalytic activity">
    <reaction evidence="7">
        <text>a 1-O-(1Z-alkenyl)-sn-glycero-3-phosphoethanolamine + H2O = a 2,3-saturated aldehyde + sn-glycero-3-phosphoethanolamine</text>
        <dbReference type="Rhea" id="RHEA:16905"/>
        <dbReference type="ChEBI" id="CHEBI:15377"/>
        <dbReference type="ChEBI" id="CHEBI:73359"/>
        <dbReference type="ChEBI" id="CHEBI:77288"/>
        <dbReference type="ChEBI" id="CHEBI:143890"/>
        <dbReference type="EC" id="3.3.2.2"/>
    </reaction>
</comment>
<evidence type="ECO:0000313" key="12">
    <source>
        <dbReference type="Proteomes" id="UP000827092"/>
    </source>
</evidence>
<evidence type="ECO:0000256" key="5">
    <source>
        <dbReference type="ARBA" id="ARBA00023136"/>
    </source>
</evidence>
<sequence length="318" mass="34716">MLTDDLSEYSAYWTSPKVVLKCVGPKLVPFFKTVAIFFVLATPSPSWFACLIKSLPVLCLAGFVLYHGMSLGEKHAYARRILLGLLFSCGGDILLIWPCCFIWGMLSFGIAHLLYISAFGMKPLNPTAGLVCATAGIAGSALLLEGCHGEFTIFVPLYTFLLMFMVWRAVARVQLFSDLWTWTKLCSCGGGILFAMSDLVIGINMFKSPVPYSQTIIMVTYYAAQLGIALSVVDNTSIAIISAAHATNNNHCCQPMDANKSLEDKNVLLSCQPMDANKSMEDKNVLLSCQPMDANKSMEDKKVLKMAPGKSGKKSKDV</sequence>
<dbReference type="PANTHER" id="PTHR31885:SF6">
    <property type="entry name" value="GH04784P"/>
    <property type="match status" value="1"/>
</dbReference>
<keyword evidence="5 10" id="KW-0472">Membrane</keyword>
<evidence type="ECO:0000256" key="7">
    <source>
        <dbReference type="ARBA" id="ARBA00049458"/>
    </source>
</evidence>
<comment type="catalytic activity">
    <reaction evidence="8">
        <text>a 1-O-(1Z-alkenyl)-sn-glycero-3-phosphocholine + H2O = a 2,3-saturated aldehyde + sn-glycerol 3-phosphocholine</text>
        <dbReference type="Rhea" id="RHEA:22544"/>
        <dbReference type="ChEBI" id="CHEBI:15377"/>
        <dbReference type="ChEBI" id="CHEBI:16870"/>
        <dbReference type="ChEBI" id="CHEBI:73359"/>
        <dbReference type="ChEBI" id="CHEBI:77287"/>
        <dbReference type="EC" id="3.3.2.2"/>
    </reaction>
</comment>
<evidence type="ECO:0000256" key="4">
    <source>
        <dbReference type="ARBA" id="ARBA00022989"/>
    </source>
</evidence>
<evidence type="ECO:0000313" key="11">
    <source>
        <dbReference type="EMBL" id="KAG8197980.1"/>
    </source>
</evidence>
<name>A0AAV6VND7_9ARAC</name>
<reference evidence="11 12" key="1">
    <citation type="journal article" date="2022" name="Nat. Ecol. Evol.">
        <title>A masculinizing supergene underlies an exaggerated male reproductive morph in a spider.</title>
        <authorList>
            <person name="Hendrickx F."/>
            <person name="De Corte Z."/>
            <person name="Sonet G."/>
            <person name="Van Belleghem S.M."/>
            <person name="Kostlbacher S."/>
            <person name="Vangestel C."/>
        </authorList>
    </citation>
    <scope>NUCLEOTIDE SEQUENCE [LARGE SCALE GENOMIC DNA]</scope>
    <source>
        <strain evidence="11">W744_W776</strain>
    </source>
</reference>
<evidence type="ECO:0000256" key="3">
    <source>
        <dbReference type="ARBA" id="ARBA00022692"/>
    </source>
</evidence>
<organism evidence="11 12">
    <name type="scientific">Oedothorax gibbosus</name>
    <dbReference type="NCBI Taxonomy" id="931172"/>
    <lineage>
        <taxon>Eukaryota</taxon>
        <taxon>Metazoa</taxon>
        <taxon>Ecdysozoa</taxon>
        <taxon>Arthropoda</taxon>
        <taxon>Chelicerata</taxon>
        <taxon>Arachnida</taxon>
        <taxon>Araneae</taxon>
        <taxon>Araneomorphae</taxon>
        <taxon>Entelegynae</taxon>
        <taxon>Araneoidea</taxon>
        <taxon>Linyphiidae</taxon>
        <taxon>Erigoninae</taxon>
        <taxon>Oedothorax</taxon>
    </lineage>
</organism>
<keyword evidence="3 10" id="KW-0812">Transmembrane</keyword>
<dbReference type="InterPro" id="IPR012506">
    <property type="entry name" value="TMEM86B-like"/>
</dbReference>
<feature type="transmembrane region" description="Helical" evidence="10">
    <location>
        <begin position="81"/>
        <end position="106"/>
    </location>
</feature>
<protein>
    <recommendedName>
        <fullName evidence="6">lysoplasmalogenase</fullName>
        <ecNumber evidence="6">3.3.2.2</ecNumber>
    </recommendedName>
</protein>
<evidence type="ECO:0000256" key="1">
    <source>
        <dbReference type="ARBA" id="ARBA00004141"/>
    </source>
</evidence>
<evidence type="ECO:0000256" key="10">
    <source>
        <dbReference type="SAM" id="Phobius"/>
    </source>
</evidence>
<dbReference type="Pfam" id="PF07947">
    <property type="entry name" value="YhhN"/>
    <property type="match status" value="1"/>
</dbReference>
<evidence type="ECO:0000256" key="2">
    <source>
        <dbReference type="ARBA" id="ARBA00007375"/>
    </source>
</evidence>
<evidence type="ECO:0000256" key="6">
    <source>
        <dbReference type="ARBA" id="ARBA00035673"/>
    </source>
</evidence>
<feature type="transmembrane region" description="Helical" evidence="10">
    <location>
        <begin position="46"/>
        <end position="69"/>
    </location>
</feature>
<feature type="region of interest" description="Disordered" evidence="9">
    <location>
        <begin position="298"/>
        <end position="318"/>
    </location>
</feature>
<keyword evidence="4 10" id="KW-1133">Transmembrane helix</keyword>
<accession>A0AAV6VND7</accession>
<feature type="transmembrane region" description="Helical" evidence="10">
    <location>
        <begin position="182"/>
        <end position="203"/>
    </location>
</feature>
<dbReference type="PANTHER" id="PTHR31885">
    <property type="entry name" value="GH04784P"/>
    <property type="match status" value="1"/>
</dbReference>
<feature type="transmembrane region" description="Helical" evidence="10">
    <location>
        <begin position="126"/>
        <end position="144"/>
    </location>
</feature>